<feature type="transmembrane region" description="Helical" evidence="5">
    <location>
        <begin position="6"/>
        <end position="28"/>
    </location>
</feature>
<evidence type="ECO:0000259" key="7">
    <source>
        <dbReference type="Pfam" id="PF00361"/>
    </source>
</evidence>
<keyword evidence="5" id="KW-0520">NAD</keyword>
<dbReference type="GO" id="GO:0050136">
    <property type="term" value="F:NADH dehydrogenase (quinone) (non-electrogenic) activity"/>
    <property type="evidence" value="ECO:0007669"/>
    <property type="project" value="UniProtKB-UniRule"/>
</dbReference>
<dbReference type="PANTHER" id="PTHR22773">
    <property type="entry name" value="NADH DEHYDROGENASE"/>
    <property type="match status" value="1"/>
</dbReference>
<feature type="transmembrane region" description="Helical" evidence="5">
    <location>
        <begin position="233"/>
        <end position="254"/>
    </location>
</feature>
<evidence type="ECO:0000256" key="3">
    <source>
        <dbReference type="ARBA" id="ARBA00022989"/>
    </source>
</evidence>
<keyword evidence="5" id="KW-1278">Translocase</keyword>
<dbReference type="HAMAP" id="MF_00445">
    <property type="entry name" value="NDH1_NuoN_1"/>
    <property type="match status" value="1"/>
</dbReference>
<feature type="transmembrane region" description="Helical" evidence="5">
    <location>
        <begin position="260"/>
        <end position="280"/>
    </location>
</feature>
<protein>
    <recommendedName>
        <fullName evidence="5">NADH-quinone oxidoreductase subunit N</fullName>
        <ecNumber evidence="5">7.1.1.-</ecNumber>
    </recommendedName>
    <alternativeName>
        <fullName evidence="5">NADH dehydrogenase I subunit N</fullName>
    </alternativeName>
    <alternativeName>
        <fullName evidence="5">NDH-1 subunit N</fullName>
    </alternativeName>
</protein>
<keyword evidence="4 5" id="KW-0472">Membrane</keyword>
<proteinExistence type="inferred from homology"/>
<dbReference type="PATRIC" id="fig|104102.7.peg.3164"/>
<keyword evidence="5" id="KW-0813">Transport</keyword>
<keyword evidence="8" id="KW-0560">Oxidoreductase</keyword>
<dbReference type="Pfam" id="PF00361">
    <property type="entry name" value="Proton_antipo_M"/>
    <property type="match status" value="1"/>
</dbReference>
<evidence type="ECO:0000256" key="1">
    <source>
        <dbReference type="ARBA" id="ARBA00004127"/>
    </source>
</evidence>
<feature type="transmembrane region" description="Helical" evidence="5">
    <location>
        <begin position="199"/>
        <end position="221"/>
    </location>
</feature>
<dbReference type="GO" id="GO:0005886">
    <property type="term" value="C:plasma membrane"/>
    <property type="evidence" value="ECO:0007669"/>
    <property type="project" value="UniProtKB-SubCell"/>
</dbReference>
<evidence type="ECO:0000256" key="4">
    <source>
        <dbReference type="ARBA" id="ARBA00023136"/>
    </source>
</evidence>
<dbReference type="GO" id="GO:0042773">
    <property type="term" value="P:ATP synthesis coupled electron transport"/>
    <property type="evidence" value="ECO:0007669"/>
    <property type="project" value="InterPro"/>
</dbReference>
<dbReference type="GO" id="GO:0008137">
    <property type="term" value="F:NADH dehydrogenase (ubiquinone) activity"/>
    <property type="evidence" value="ECO:0007669"/>
    <property type="project" value="InterPro"/>
</dbReference>
<comment type="similarity">
    <text evidence="5">Belongs to the complex I subunit 2 family.</text>
</comment>
<dbReference type="GO" id="GO:0048038">
    <property type="term" value="F:quinone binding"/>
    <property type="evidence" value="ECO:0007669"/>
    <property type="project" value="UniProtKB-KW"/>
</dbReference>
<feature type="transmembrane region" description="Helical" evidence="5">
    <location>
        <begin position="35"/>
        <end position="54"/>
    </location>
</feature>
<evidence type="ECO:0000256" key="5">
    <source>
        <dbReference type="HAMAP-Rule" id="MF_00445"/>
    </source>
</evidence>
<feature type="transmembrane region" description="Helical" evidence="5">
    <location>
        <begin position="159"/>
        <end position="179"/>
    </location>
</feature>
<dbReference type="GeneID" id="89479700"/>
<comment type="caution">
    <text evidence="8">The sequence shown here is derived from an EMBL/GenBank/DDBJ whole genome shotgun (WGS) entry which is preliminary data.</text>
</comment>
<comment type="function">
    <text evidence="5">NDH-1 shuttles electrons from NADH, via FMN and iron-sulfur (Fe-S) centers, to quinones in the respiratory chain. The immediate electron acceptor for the enzyme in this species is believed to be ubiquinone. Couples the redox reaction to proton translocation (for every two electrons transferred, four hydrogen ions are translocated across the cytoplasmic membrane), and thus conserves the redox energy in a proton gradient.</text>
</comment>
<dbReference type="STRING" id="104102.AtDm6_3210"/>
<dbReference type="Proteomes" id="UP000029448">
    <property type="component" value="Unassembled WGS sequence"/>
</dbReference>
<dbReference type="RefSeq" id="WP_035382199.1">
    <property type="nucleotide sequence ID" value="NZ_JACAOJ010000012.1"/>
</dbReference>
<gene>
    <name evidence="5" type="primary">nuoN</name>
    <name evidence="8" type="ORF">AtDm6_3210</name>
</gene>
<dbReference type="EMBL" id="JOKM01000104">
    <property type="protein sequence ID" value="KGB21050.1"/>
    <property type="molecule type" value="Genomic_DNA"/>
</dbReference>
<keyword evidence="5" id="KW-1003">Cell membrane</keyword>
<feature type="transmembrane region" description="Helical" evidence="5">
    <location>
        <begin position="319"/>
        <end position="340"/>
    </location>
</feature>
<dbReference type="EC" id="7.1.1.-" evidence="5"/>
<feature type="domain" description="NADH:quinone oxidoreductase/Mrp antiporter transmembrane" evidence="7">
    <location>
        <begin position="121"/>
        <end position="410"/>
    </location>
</feature>
<keyword evidence="5 8" id="KW-0830">Ubiquinone</keyword>
<dbReference type="InterPro" id="IPR010096">
    <property type="entry name" value="NADH-Q_OxRdtase_suN/2"/>
</dbReference>
<evidence type="ECO:0000256" key="2">
    <source>
        <dbReference type="ARBA" id="ARBA00022692"/>
    </source>
</evidence>
<name>A0A094YG81_9PROT</name>
<dbReference type="AlphaFoldDB" id="A0A094YG81"/>
<feature type="transmembrane region" description="Helical" evidence="5">
    <location>
        <begin position="441"/>
        <end position="460"/>
    </location>
</feature>
<keyword evidence="5" id="KW-0874">Quinone</keyword>
<feature type="transmembrane region" description="Helical" evidence="5">
    <location>
        <begin position="361"/>
        <end position="384"/>
    </location>
</feature>
<feature type="transmembrane region" description="Helical" evidence="5">
    <location>
        <begin position="127"/>
        <end position="147"/>
    </location>
</feature>
<keyword evidence="9" id="KW-1185">Reference proteome</keyword>
<comment type="subcellular location">
    <subcellularLocation>
        <location evidence="5">Cell membrane</location>
        <topology evidence="5">Multi-pass membrane protein</topology>
    </subcellularLocation>
    <subcellularLocation>
        <location evidence="1">Endomembrane system</location>
        <topology evidence="1">Multi-pass membrane protein</topology>
    </subcellularLocation>
    <subcellularLocation>
        <location evidence="6">Membrane</location>
        <topology evidence="6">Multi-pass membrane protein</topology>
    </subcellularLocation>
</comment>
<comment type="catalytic activity">
    <reaction evidence="5">
        <text>a quinone + NADH + 5 H(+)(in) = a quinol + NAD(+) + 4 H(+)(out)</text>
        <dbReference type="Rhea" id="RHEA:57888"/>
        <dbReference type="ChEBI" id="CHEBI:15378"/>
        <dbReference type="ChEBI" id="CHEBI:24646"/>
        <dbReference type="ChEBI" id="CHEBI:57540"/>
        <dbReference type="ChEBI" id="CHEBI:57945"/>
        <dbReference type="ChEBI" id="CHEBI:132124"/>
    </reaction>
</comment>
<sequence>MIAHDLFLPLPLPILSLGTMLLLGSIAWRRSLTRSLAIGFFTLVLALGSLNYHLGSPQVEGASLFVQDRWANYTALLILLSSLCILLMSWRDLHHDKTHPMDEYPLLLVLGTLGAITMVFSTNYLPFFLGVEIQALSLMGLVASRPYYFAQATEASMKYLILSGVSSAILLFGIGLAYATTGSLYFSPPPASPDNTIPAIATIMILVGVFFKLSAVPFHMWLPDVMEGSPPPVAAFMAVVSKIAIFSSLVRYFGTEETPVYLHGILFTVIILTILGGNILALRQTNLIRLLAYSSIAHVGYLLIAFFSPGQLRSEAITLYLAAYAASTLGIFAIICAFSWAENSNGSHIPEWKGLFYTRPFLATTLSLMLLSLAGIPPGIGFFAKFEVAATGVERQQTLLLATLVVGSIIGLYYYLYVIRTLMGAQNTPSLPAKEGHSPELTTLIVVLTLIVVVGGIFPARMIPQVLPSPTSPQNGLINDPVHEPENS</sequence>
<dbReference type="InterPro" id="IPR001750">
    <property type="entry name" value="ND/Mrp_TM"/>
</dbReference>
<evidence type="ECO:0000256" key="6">
    <source>
        <dbReference type="RuleBase" id="RU000320"/>
    </source>
</evidence>
<evidence type="ECO:0000313" key="9">
    <source>
        <dbReference type="Proteomes" id="UP000029448"/>
    </source>
</evidence>
<accession>A0A094YG81</accession>
<reference evidence="8 9" key="1">
    <citation type="submission" date="2014-06" db="EMBL/GenBank/DDBJ databases">
        <title>Functional and comparative genomic analyses of the Drosophila gut microbiota identify candidate symbiosis factors.</title>
        <authorList>
            <person name="Newell P.D."/>
            <person name="Chaston J.M."/>
            <person name="Douglas A.E."/>
        </authorList>
    </citation>
    <scope>NUCLEOTIDE SEQUENCE [LARGE SCALE GENOMIC DNA]</scope>
    <source>
        <strain evidence="8 9">DmCS_006</strain>
    </source>
</reference>
<keyword evidence="2 5" id="KW-0812">Transmembrane</keyword>
<keyword evidence="3 5" id="KW-1133">Transmembrane helix</keyword>
<feature type="transmembrane region" description="Helical" evidence="5">
    <location>
        <begin position="70"/>
        <end position="90"/>
    </location>
</feature>
<dbReference type="GO" id="GO:0012505">
    <property type="term" value="C:endomembrane system"/>
    <property type="evidence" value="ECO:0007669"/>
    <property type="project" value="UniProtKB-SubCell"/>
</dbReference>
<feature type="transmembrane region" description="Helical" evidence="5">
    <location>
        <begin position="399"/>
        <end position="420"/>
    </location>
</feature>
<feature type="transmembrane region" description="Helical" evidence="5">
    <location>
        <begin position="287"/>
        <end position="307"/>
    </location>
</feature>
<organism evidence="8 9">
    <name type="scientific">Acetobacter tropicalis</name>
    <dbReference type="NCBI Taxonomy" id="104102"/>
    <lineage>
        <taxon>Bacteria</taxon>
        <taxon>Pseudomonadati</taxon>
        <taxon>Pseudomonadota</taxon>
        <taxon>Alphaproteobacteria</taxon>
        <taxon>Acetobacterales</taxon>
        <taxon>Acetobacteraceae</taxon>
        <taxon>Acetobacter</taxon>
    </lineage>
</organism>
<comment type="subunit">
    <text evidence="5">NDH-1 is composed of 14 different subunits. Subunits NuoA, H, J, K, L, M, N constitute the membrane sector of the complex.</text>
</comment>
<feature type="transmembrane region" description="Helical" evidence="5">
    <location>
        <begin position="102"/>
        <end position="121"/>
    </location>
</feature>
<evidence type="ECO:0000313" key="8">
    <source>
        <dbReference type="EMBL" id="KGB21050.1"/>
    </source>
</evidence>